<dbReference type="Proteomes" id="UP000444401">
    <property type="component" value="Unassembled WGS sequence"/>
</dbReference>
<feature type="region of interest" description="Disordered" evidence="10">
    <location>
        <begin position="821"/>
        <end position="857"/>
    </location>
</feature>
<evidence type="ECO:0000256" key="7">
    <source>
        <dbReference type="ARBA" id="ARBA00023136"/>
    </source>
</evidence>
<dbReference type="SUPFAM" id="SSF56935">
    <property type="entry name" value="Porins"/>
    <property type="match status" value="2"/>
</dbReference>
<dbReference type="InterPro" id="IPR039426">
    <property type="entry name" value="TonB-dep_rcpt-like"/>
</dbReference>
<accession>A0ABW9UXE4</accession>
<keyword evidence="7" id="KW-0472">Membrane</keyword>
<evidence type="ECO:0000256" key="6">
    <source>
        <dbReference type="ARBA" id="ARBA00023077"/>
    </source>
</evidence>
<dbReference type="Pfam" id="PF00593">
    <property type="entry name" value="TonB_dep_Rec_b-barrel"/>
    <property type="match status" value="1"/>
</dbReference>
<evidence type="ECO:0000256" key="3">
    <source>
        <dbReference type="ARBA" id="ARBA00022452"/>
    </source>
</evidence>
<keyword evidence="9" id="KW-0998">Cell outer membrane</keyword>
<feature type="region of interest" description="Disordered" evidence="10">
    <location>
        <begin position="635"/>
        <end position="694"/>
    </location>
</feature>
<keyword evidence="3" id="KW-1134">Transmembrane beta strand</keyword>
<evidence type="ECO:0000259" key="12">
    <source>
        <dbReference type="Pfam" id="PF00593"/>
    </source>
</evidence>
<evidence type="ECO:0000313" key="14">
    <source>
        <dbReference type="Proteomes" id="UP000444401"/>
    </source>
</evidence>
<gene>
    <name evidence="13" type="ORF">GRI72_06505</name>
</gene>
<feature type="compositionally biased region" description="Low complexity" evidence="10">
    <location>
        <begin position="650"/>
        <end position="666"/>
    </location>
</feature>
<protein>
    <submittedName>
        <fullName evidence="13">TonB-dependent receptor</fullName>
    </submittedName>
</protein>
<keyword evidence="8 13" id="KW-0675">Receptor</keyword>
<feature type="signal peptide" evidence="11">
    <location>
        <begin position="1"/>
        <end position="23"/>
    </location>
</feature>
<evidence type="ECO:0000313" key="13">
    <source>
        <dbReference type="EMBL" id="MXO68475.1"/>
    </source>
</evidence>
<evidence type="ECO:0000256" key="2">
    <source>
        <dbReference type="ARBA" id="ARBA00022448"/>
    </source>
</evidence>
<comment type="caution">
    <text evidence="13">The sequence shown here is derived from an EMBL/GenBank/DDBJ whole genome shotgun (WGS) entry which is preliminary data.</text>
</comment>
<feature type="compositionally biased region" description="Basic and acidic residues" evidence="10">
    <location>
        <begin position="635"/>
        <end position="645"/>
    </location>
</feature>
<reference evidence="13 14" key="1">
    <citation type="submission" date="2019-12" db="EMBL/GenBank/DDBJ databases">
        <title>Genomic-based taxomic classification of the family Erythrobacteraceae.</title>
        <authorList>
            <person name="Xu L."/>
        </authorList>
    </citation>
    <scope>NUCLEOTIDE SEQUENCE [LARGE SCALE GENOMIC DNA]</scope>
    <source>
        <strain evidence="13 14">H32</strain>
    </source>
</reference>
<dbReference type="EMBL" id="WTYO01000002">
    <property type="protein sequence ID" value="MXO68475.1"/>
    <property type="molecule type" value="Genomic_DNA"/>
</dbReference>
<feature type="compositionally biased region" description="Gly residues" evidence="10">
    <location>
        <begin position="828"/>
        <end position="852"/>
    </location>
</feature>
<dbReference type="InterPro" id="IPR000531">
    <property type="entry name" value="Beta-barrel_TonB"/>
</dbReference>
<dbReference type="PANTHER" id="PTHR30069:SF29">
    <property type="entry name" value="HEMOGLOBIN AND HEMOGLOBIN-HAPTOGLOBIN-BINDING PROTEIN 1-RELATED"/>
    <property type="match status" value="1"/>
</dbReference>
<name>A0ABW9UXE4_9SPHN</name>
<evidence type="ECO:0000256" key="4">
    <source>
        <dbReference type="ARBA" id="ARBA00022692"/>
    </source>
</evidence>
<dbReference type="InterPro" id="IPR037066">
    <property type="entry name" value="Plug_dom_sf"/>
</dbReference>
<dbReference type="PANTHER" id="PTHR30069">
    <property type="entry name" value="TONB-DEPENDENT OUTER MEMBRANE RECEPTOR"/>
    <property type="match status" value="1"/>
</dbReference>
<keyword evidence="2" id="KW-0813">Transport</keyword>
<dbReference type="RefSeq" id="WP_160733104.1">
    <property type="nucleotide sequence ID" value="NZ_WTYO01000002.1"/>
</dbReference>
<keyword evidence="6" id="KW-0798">TonB box</keyword>
<proteinExistence type="predicted"/>
<evidence type="ECO:0000256" key="8">
    <source>
        <dbReference type="ARBA" id="ARBA00023170"/>
    </source>
</evidence>
<feature type="compositionally biased region" description="Low complexity" evidence="10">
    <location>
        <begin position="675"/>
        <end position="689"/>
    </location>
</feature>
<feature type="domain" description="TonB-dependent receptor-like beta-barrel" evidence="12">
    <location>
        <begin position="268"/>
        <end position="585"/>
    </location>
</feature>
<keyword evidence="5 11" id="KW-0732">Signal</keyword>
<organism evidence="13 14">
    <name type="scientific">Pelagerythrobacter marinus</name>
    <dbReference type="NCBI Taxonomy" id="538382"/>
    <lineage>
        <taxon>Bacteria</taxon>
        <taxon>Pseudomonadati</taxon>
        <taxon>Pseudomonadota</taxon>
        <taxon>Alphaproteobacteria</taxon>
        <taxon>Sphingomonadales</taxon>
        <taxon>Erythrobacteraceae</taxon>
        <taxon>Pelagerythrobacter</taxon>
    </lineage>
</organism>
<feature type="chain" id="PRO_5046167502" evidence="11">
    <location>
        <begin position="24"/>
        <end position="1018"/>
    </location>
</feature>
<evidence type="ECO:0000256" key="5">
    <source>
        <dbReference type="ARBA" id="ARBA00022729"/>
    </source>
</evidence>
<sequence length="1018" mass="107725">MPRLSTTASFLAIAAFTAAPAAAQVDPAPAGAIAQDGAAPGVEEGVEEGEAEIVVTAERLRGQVDTDVPPVLELDAEEIASYGAGSIEELIEQLAPQTGSGRGRGSGRPVFLVNGQRVGGFREFRRYPPEAIQKVEVLPEEVALQFGYPADQRVINFILKDNFASREVELEYGGPDRGGTANGEIELSQLTIDGSRRTNIGFEFNTNSMLTEAERDIVQTPGSTPTVAGDPDPAAFRSLRADAESWELDATINDTLGDAPGTGTYSLNAGIERGFSRSLSGLDVVTLTDGGASAVRTIDDDPLERRRRATTYSLGGSLNKPVGDWMLDATLDGSRADTTTLIDARRDTGVLQDMVDAGELAIDGPLPALAPGGTDRADSTTYSADFKTTLRGTPFTLPAGEVRATFDAGYSWNRIESTDTRSDAGELAQTRGNLTAGVNLGLPIASAREGFLGALGEVNLNLAAGVDRLSDFGTLADATAGLAWRPTEALTLQASYIWREAAPSLSQLGDPVVTDYNVPVYDFSRGESVLATIVTGGNPDLAAETQRDIKLAANYELELFSRTNIVVEYFRNRSDDVTQSFPLLTPAIEEAFPDRVVRDGAGNLVSIDRRPVTFAGTRSARLRYGINMFGRVGKEATDGESDRRGGARAGGRARAGAGEGAQPPANGGEGPPAPAGTARQAGPGAQDGRGQARGRFDPARMAELRERFCAAPEGEVPDLSGLPERMLARLKGADGQVDPARVAMLRERFCSEEGAAAGGQFGRMDPERFAALRRALCADPAAPVDLDALPERVRARLAGADGQVDPARLAAFRERICAMPAPPAGGEARQGGEGTQGAGRSGGGGRGGGAGRFGRHGDGQGRWNLGLYHSIEFENEVLVAPGGPVLDQLDGQAIGSGIPRHKIELEGGLFYKGLGLRLSGDYQSATRIDGTGLPGSQDLFFDDIATFDLRAFVNLEQQEWLAGEPGFWKGARLSLRVDNLFDARQRVTDASGAVPVSYQPLLTDPLGRTFEIEFRKLF</sequence>
<dbReference type="InterPro" id="IPR036942">
    <property type="entry name" value="Beta-barrel_TonB_sf"/>
</dbReference>
<evidence type="ECO:0000256" key="9">
    <source>
        <dbReference type="ARBA" id="ARBA00023237"/>
    </source>
</evidence>
<evidence type="ECO:0000256" key="10">
    <source>
        <dbReference type="SAM" id="MobiDB-lite"/>
    </source>
</evidence>
<evidence type="ECO:0000256" key="1">
    <source>
        <dbReference type="ARBA" id="ARBA00004571"/>
    </source>
</evidence>
<dbReference type="Gene3D" id="2.170.130.10">
    <property type="entry name" value="TonB-dependent receptor, plug domain"/>
    <property type="match status" value="1"/>
</dbReference>
<evidence type="ECO:0000256" key="11">
    <source>
        <dbReference type="SAM" id="SignalP"/>
    </source>
</evidence>
<dbReference type="Gene3D" id="2.40.170.20">
    <property type="entry name" value="TonB-dependent receptor, beta-barrel domain"/>
    <property type="match status" value="2"/>
</dbReference>
<keyword evidence="4" id="KW-0812">Transmembrane</keyword>
<keyword evidence="14" id="KW-1185">Reference proteome</keyword>
<comment type="subcellular location">
    <subcellularLocation>
        <location evidence="1">Cell outer membrane</location>
        <topology evidence="1">Multi-pass membrane protein</topology>
    </subcellularLocation>
</comment>